<dbReference type="EC" id="2.3.1.35" evidence="9"/>
<evidence type="ECO:0000256" key="6">
    <source>
        <dbReference type="ARBA" id="ARBA00022813"/>
    </source>
</evidence>
<dbReference type="InterPro" id="IPR042195">
    <property type="entry name" value="ArgJ_beta_C"/>
</dbReference>
<evidence type="ECO:0000256" key="9">
    <source>
        <dbReference type="HAMAP-Rule" id="MF_01106"/>
    </source>
</evidence>
<keyword evidence="5 9" id="KW-0808">Transferase</keyword>
<keyword evidence="6 9" id="KW-0068">Autocatalytic cleavage</keyword>
<dbReference type="Pfam" id="PF01960">
    <property type="entry name" value="ArgJ"/>
    <property type="match status" value="1"/>
</dbReference>
<dbReference type="InterPro" id="IPR002813">
    <property type="entry name" value="Arg_biosynth_ArgJ"/>
</dbReference>
<dbReference type="GO" id="GO:0006592">
    <property type="term" value="P:ornithine biosynthetic process"/>
    <property type="evidence" value="ECO:0007669"/>
    <property type="project" value="TreeGrafter"/>
</dbReference>
<evidence type="ECO:0000256" key="4">
    <source>
        <dbReference type="ARBA" id="ARBA00022605"/>
    </source>
</evidence>
<name>A0A6I6HM12_VARPD</name>
<comment type="subcellular location">
    <subcellularLocation>
        <location evidence="9">Cytoplasm</location>
    </subcellularLocation>
</comment>
<comment type="pathway">
    <text evidence="9">Amino-acid biosynthesis; L-arginine biosynthesis; N(2)-acetyl-L-ornithine from L-glutamate: step 1/4.</text>
</comment>
<keyword evidence="3 9" id="KW-0055">Arginine biosynthesis</keyword>
<dbReference type="FunFam" id="3.10.20.340:FF:000001">
    <property type="entry name" value="Arginine biosynthesis bifunctional protein ArgJ, chloroplastic"/>
    <property type="match status" value="1"/>
</dbReference>
<sequence>MPVNLSAPDPAALFAVPGVRIGVAEAGVRKANRKDLTVVLIDEGSAVGGVFTQNRFCAAPVQVCRDHLAASYGIRAMVINTGNANAGTGEDGLMRTRSTCIALARHLEIAPEQILPFSTGVIMEPLPVDRIEAGLPAALADASENHWARAAEGIMTTDTIPKAFSQQAQVGGATVTITGISKGAGMIRPNMATMLGFMATDAKIDPSLIQPLAKRLADASFNRVTIDGDTSTNDSFVVIATQKAAHATITSLDSPEGQALVAAMQNVARQLAQAIVRDGEGATKFITIQVDGGRNPEECRQVAYAVAHSPLVKTAFFASDPNLGRILAAVGYAGIADLDQTGIDLFLDDVHVAVKGGRNPSYREEDGQRVMKQSEITVRIGLGRGNASETVWTCDLSHDYVTINADYRS</sequence>
<comment type="pathway">
    <text evidence="9">Amino-acid biosynthesis; L-arginine biosynthesis; L-ornithine and N-acetyl-L-glutamate from L-glutamate and N(2)-acetyl-L-ornithine (cyclic): step 1/1.</text>
</comment>
<feature type="active site" description="Nucleophile" evidence="9">
    <location>
        <position position="193"/>
    </location>
</feature>
<dbReference type="GO" id="GO:0004358">
    <property type="term" value="F:L-glutamate N-acetyltransferase activity, acting on acetyl-L-ornithine as donor"/>
    <property type="evidence" value="ECO:0007669"/>
    <property type="project" value="UniProtKB-UniRule"/>
</dbReference>
<dbReference type="EMBL" id="CP046622">
    <property type="protein sequence ID" value="QGW84001.1"/>
    <property type="molecule type" value="Genomic_DNA"/>
</dbReference>
<evidence type="ECO:0000256" key="3">
    <source>
        <dbReference type="ARBA" id="ARBA00022571"/>
    </source>
</evidence>
<dbReference type="InterPro" id="IPR016117">
    <property type="entry name" value="ArgJ-like_dom_sf"/>
</dbReference>
<dbReference type="FunFam" id="3.60.70.12:FF:000001">
    <property type="entry name" value="Arginine biosynthesis bifunctional protein ArgJ, chloroplastic"/>
    <property type="match status" value="1"/>
</dbReference>
<keyword evidence="9" id="KW-0511">Multifunctional enzyme</keyword>
<evidence type="ECO:0000256" key="7">
    <source>
        <dbReference type="ARBA" id="ARBA00023315"/>
    </source>
</evidence>
<organism evidence="10 11">
    <name type="scientific">Variovorax paradoxus</name>
    <dbReference type="NCBI Taxonomy" id="34073"/>
    <lineage>
        <taxon>Bacteria</taxon>
        <taxon>Pseudomonadati</taxon>
        <taxon>Pseudomonadota</taxon>
        <taxon>Betaproteobacteria</taxon>
        <taxon>Burkholderiales</taxon>
        <taxon>Comamonadaceae</taxon>
        <taxon>Variovorax</taxon>
    </lineage>
</organism>
<evidence type="ECO:0000256" key="1">
    <source>
        <dbReference type="ARBA" id="ARBA00006774"/>
    </source>
</evidence>
<evidence type="ECO:0000256" key="8">
    <source>
        <dbReference type="ARBA" id="ARBA00049439"/>
    </source>
</evidence>
<feature type="binding site" evidence="9">
    <location>
        <position position="280"/>
    </location>
    <ligand>
        <name>substrate</name>
    </ligand>
</feature>
<dbReference type="RefSeq" id="WP_157615560.1">
    <property type="nucleotide sequence ID" value="NZ_CP046622.1"/>
</dbReference>
<dbReference type="Proteomes" id="UP000425817">
    <property type="component" value="Chromosome"/>
</dbReference>
<dbReference type="GO" id="GO:0006526">
    <property type="term" value="P:L-arginine biosynthetic process"/>
    <property type="evidence" value="ECO:0007669"/>
    <property type="project" value="UniProtKB-UniRule"/>
</dbReference>
<dbReference type="GO" id="GO:0005737">
    <property type="term" value="C:cytoplasm"/>
    <property type="evidence" value="ECO:0007669"/>
    <property type="project" value="UniProtKB-SubCell"/>
</dbReference>
<proteinExistence type="inferred from homology"/>
<feature type="site" description="Cleavage; by autolysis" evidence="9">
    <location>
        <begin position="192"/>
        <end position="193"/>
    </location>
</feature>
<protein>
    <recommendedName>
        <fullName evidence="9">Arginine biosynthesis bifunctional protein ArgJ</fullName>
    </recommendedName>
    <domain>
        <recommendedName>
            <fullName evidence="9">Glutamate N-acetyltransferase</fullName>
            <ecNumber evidence="9">2.3.1.35</ecNumber>
        </recommendedName>
        <alternativeName>
            <fullName evidence="9">Ornithine acetyltransferase</fullName>
            <shortName evidence="9">OATase</shortName>
        </alternativeName>
        <alternativeName>
            <fullName evidence="9">Ornithine transacetylase</fullName>
        </alternativeName>
    </domain>
    <domain>
        <recommendedName>
            <fullName evidence="9">Amino-acid acetyltransferase</fullName>
            <ecNumber evidence="9">2.3.1.1</ecNumber>
        </recommendedName>
        <alternativeName>
            <fullName evidence="9">N-acetylglutamate synthase</fullName>
            <shortName evidence="9">AGSase</shortName>
        </alternativeName>
    </domain>
    <component>
        <recommendedName>
            <fullName evidence="9">Arginine biosynthesis bifunctional protein ArgJ alpha chain</fullName>
        </recommendedName>
    </component>
    <component>
        <recommendedName>
            <fullName evidence="9">Arginine biosynthesis bifunctional protein ArgJ beta chain</fullName>
        </recommendedName>
    </component>
</protein>
<feature type="binding site" evidence="9">
    <location>
        <position position="409"/>
    </location>
    <ligand>
        <name>substrate</name>
    </ligand>
</feature>
<feature type="chain" id="PRO_5026408156" description="Arginine biosynthesis bifunctional protein ArgJ alpha chain" evidence="9">
    <location>
        <begin position="1"/>
        <end position="192"/>
    </location>
</feature>
<dbReference type="AlphaFoldDB" id="A0A6I6HM12"/>
<dbReference type="Gene3D" id="3.10.20.340">
    <property type="entry name" value="ArgJ beta chain, C-terminal domain"/>
    <property type="match status" value="1"/>
</dbReference>
<dbReference type="SUPFAM" id="SSF56266">
    <property type="entry name" value="DmpA/ArgJ-like"/>
    <property type="match status" value="1"/>
</dbReference>
<dbReference type="PANTHER" id="PTHR23100">
    <property type="entry name" value="ARGININE BIOSYNTHESIS BIFUNCTIONAL PROTEIN ARGJ"/>
    <property type="match status" value="1"/>
</dbReference>
<dbReference type="NCBIfam" id="NF003802">
    <property type="entry name" value="PRK05388.1"/>
    <property type="match status" value="1"/>
</dbReference>
<feature type="site" description="Involved in the stabilization of negative charge on the oxyanion by the formation of the oxyanion hole" evidence="9">
    <location>
        <position position="119"/>
    </location>
</feature>
<feature type="binding site" evidence="9">
    <location>
        <position position="193"/>
    </location>
    <ligand>
        <name>substrate</name>
    </ligand>
</feature>
<evidence type="ECO:0000313" key="10">
    <source>
        <dbReference type="EMBL" id="QGW84001.1"/>
    </source>
</evidence>
<feature type="binding site" evidence="9">
    <location>
        <position position="182"/>
    </location>
    <ligand>
        <name>substrate</name>
    </ligand>
</feature>
<feature type="site" description="Involved in the stabilization of negative charge on the oxyanion by the formation of the oxyanion hole" evidence="9">
    <location>
        <position position="120"/>
    </location>
</feature>
<keyword evidence="9" id="KW-0963">Cytoplasm</keyword>
<comment type="catalytic activity">
    <reaction evidence="8 9">
        <text>N(2)-acetyl-L-ornithine + L-glutamate = N-acetyl-L-glutamate + L-ornithine</text>
        <dbReference type="Rhea" id="RHEA:15349"/>
        <dbReference type="ChEBI" id="CHEBI:29985"/>
        <dbReference type="ChEBI" id="CHEBI:44337"/>
        <dbReference type="ChEBI" id="CHEBI:46911"/>
        <dbReference type="ChEBI" id="CHEBI:57805"/>
        <dbReference type="EC" id="2.3.1.35"/>
    </reaction>
</comment>
<evidence type="ECO:0000256" key="2">
    <source>
        <dbReference type="ARBA" id="ARBA00011475"/>
    </source>
</evidence>
<dbReference type="GO" id="GO:0004042">
    <property type="term" value="F:L-glutamate N-acetyltransferase activity"/>
    <property type="evidence" value="ECO:0007669"/>
    <property type="project" value="UniProtKB-UniRule"/>
</dbReference>
<dbReference type="Gene3D" id="3.60.70.12">
    <property type="entry name" value="L-amino peptidase D-ALA esterase/amidase"/>
    <property type="match status" value="1"/>
</dbReference>
<comment type="function">
    <text evidence="9">Catalyzes two activities which are involved in the cyclic version of arginine biosynthesis: the synthesis of N-acetylglutamate from glutamate and acetyl-CoA as the acetyl donor, and of ornithine by transacetylation between N(2)-acetylornithine and glutamate.</text>
</comment>
<dbReference type="OrthoDB" id="9804242at2"/>
<dbReference type="EC" id="2.3.1.1" evidence="9"/>
<dbReference type="UniPathway" id="UPA00068">
    <property type="reaction ID" value="UER00106"/>
</dbReference>
<keyword evidence="7 9" id="KW-0012">Acyltransferase</keyword>
<reference evidence="10 11" key="1">
    <citation type="submission" date="2019-12" db="EMBL/GenBank/DDBJ databases">
        <title>Hybrid Genome Assemblies of two High G+C Isolates from Undergraduate Microbiology Courses.</title>
        <authorList>
            <person name="Ne Ville C.J."/>
            <person name="Enright D."/>
            <person name="Hernandez I."/>
            <person name="Dodsworth J."/>
            <person name="Orwin P.M."/>
        </authorList>
    </citation>
    <scope>NUCLEOTIDE SEQUENCE [LARGE SCALE GENOMIC DNA]</scope>
    <source>
        <strain evidence="10 11">CSUSB</strain>
    </source>
</reference>
<comment type="catalytic activity">
    <reaction evidence="9">
        <text>L-glutamate + acetyl-CoA = N-acetyl-L-glutamate + CoA + H(+)</text>
        <dbReference type="Rhea" id="RHEA:24292"/>
        <dbReference type="ChEBI" id="CHEBI:15378"/>
        <dbReference type="ChEBI" id="CHEBI:29985"/>
        <dbReference type="ChEBI" id="CHEBI:44337"/>
        <dbReference type="ChEBI" id="CHEBI:57287"/>
        <dbReference type="ChEBI" id="CHEBI:57288"/>
        <dbReference type="EC" id="2.3.1.1"/>
    </reaction>
</comment>
<dbReference type="HAMAP" id="MF_01106">
    <property type="entry name" value="ArgJ"/>
    <property type="match status" value="1"/>
</dbReference>
<evidence type="ECO:0000256" key="5">
    <source>
        <dbReference type="ARBA" id="ARBA00022679"/>
    </source>
</evidence>
<keyword evidence="4 9" id="KW-0028">Amino-acid biosynthesis</keyword>
<feature type="binding site" evidence="9">
    <location>
        <position position="156"/>
    </location>
    <ligand>
        <name>substrate</name>
    </ligand>
</feature>
<dbReference type="PANTHER" id="PTHR23100:SF0">
    <property type="entry name" value="ARGININE BIOSYNTHESIS BIFUNCTIONAL PROTEIN ARGJ, MITOCHONDRIAL"/>
    <property type="match status" value="1"/>
</dbReference>
<comment type="similarity">
    <text evidence="1 9">Belongs to the ArgJ family.</text>
</comment>
<feature type="binding site" evidence="9">
    <location>
        <position position="404"/>
    </location>
    <ligand>
        <name>substrate</name>
    </ligand>
</feature>
<gene>
    <name evidence="9 10" type="primary">argJ</name>
    <name evidence="10" type="ORF">GOQ09_21560</name>
</gene>
<dbReference type="NCBIfam" id="TIGR00120">
    <property type="entry name" value="ArgJ"/>
    <property type="match status" value="1"/>
</dbReference>
<evidence type="ECO:0000313" key="11">
    <source>
        <dbReference type="Proteomes" id="UP000425817"/>
    </source>
</evidence>
<accession>A0A6I6HM12</accession>
<dbReference type="CDD" id="cd02152">
    <property type="entry name" value="OAT"/>
    <property type="match status" value="1"/>
</dbReference>
<comment type="subunit">
    <text evidence="2 9">Heterotetramer of two alpha and two beta chains.</text>
</comment>
<feature type="chain" id="PRO_5026408155" description="Arginine biosynthesis bifunctional protein ArgJ beta chain" evidence="9">
    <location>
        <begin position="193"/>
        <end position="409"/>
    </location>
</feature>